<feature type="compositionally biased region" description="Low complexity" evidence="1">
    <location>
        <begin position="138"/>
        <end position="154"/>
    </location>
</feature>
<proteinExistence type="predicted"/>
<evidence type="ECO:0000313" key="3">
    <source>
        <dbReference type="Proteomes" id="UP001176941"/>
    </source>
</evidence>
<feature type="compositionally biased region" description="Basic and acidic residues" evidence="1">
    <location>
        <begin position="295"/>
        <end position="309"/>
    </location>
</feature>
<evidence type="ECO:0000313" key="2">
    <source>
        <dbReference type="EMBL" id="CAI9166773.1"/>
    </source>
</evidence>
<feature type="compositionally biased region" description="Basic and acidic residues" evidence="1">
    <location>
        <begin position="319"/>
        <end position="328"/>
    </location>
</feature>
<name>A0ABN8Z2B0_RANTA</name>
<dbReference type="Proteomes" id="UP001176941">
    <property type="component" value="Chromosome 26"/>
</dbReference>
<gene>
    <name evidence="2" type="ORF">MRATA1EN1_LOCUS15735</name>
</gene>
<feature type="region of interest" description="Disordered" evidence="1">
    <location>
        <begin position="84"/>
        <end position="336"/>
    </location>
</feature>
<protein>
    <submittedName>
        <fullName evidence="2">Uncharacterized protein</fullName>
    </submittedName>
</protein>
<feature type="compositionally biased region" description="Basic and acidic residues" evidence="1">
    <location>
        <begin position="250"/>
        <end position="272"/>
    </location>
</feature>
<reference evidence="2" key="1">
    <citation type="submission" date="2023-04" db="EMBL/GenBank/DDBJ databases">
        <authorList>
            <consortium name="ELIXIR-Norway"/>
        </authorList>
    </citation>
    <scope>NUCLEOTIDE SEQUENCE [LARGE SCALE GENOMIC DNA]</scope>
</reference>
<keyword evidence="3" id="KW-1185">Reference proteome</keyword>
<sequence>MRGAPQHPLHTIPPSPGCDPFVSLSPAPRPSACPPCTGFGAHDPAGVPLTAAVAARPGPRGSREEKIMNEMDAVLPLPRPPCPGNLGAGAVSAGTPSGVAGCRRPRSGSSRDEGSVIPPDSGPGRRRSSPPPRPPAPRALRNSRGAAQARPGAGRSRGRGCRATRRLRPRLCSRSPFGEAARRGSAHGARDRAQGRRTHGQTDAPAHADAQSSARSPSHTHIHTLALTHTGTHAHSRAHILPPACPPARRRPEPSGREARQLRSPPDPRAEKPAPAPATPPWGSRRPRTGGGVLHAREGTRCWGEEREQQPLPTKLVRGSREGRDRDGGPGSEPLLPWRVRGSCLHYLSRVRSSGGRLEIAASPLALLTVAPSLRFASPDRVA</sequence>
<feature type="compositionally biased region" description="Basic residues" evidence="1">
    <location>
        <begin position="156"/>
        <end position="171"/>
    </location>
</feature>
<feature type="region of interest" description="Disordered" evidence="1">
    <location>
        <begin position="1"/>
        <end position="31"/>
    </location>
</feature>
<evidence type="ECO:0000256" key="1">
    <source>
        <dbReference type="SAM" id="MobiDB-lite"/>
    </source>
</evidence>
<accession>A0ABN8Z2B0</accession>
<organism evidence="2 3">
    <name type="scientific">Rangifer tarandus platyrhynchus</name>
    <name type="common">Svalbard reindeer</name>
    <dbReference type="NCBI Taxonomy" id="3082113"/>
    <lineage>
        <taxon>Eukaryota</taxon>
        <taxon>Metazoa</taxon>
        <taxon>Chordata</taxon>
        <taxon>Craniata</taxon>
        <taxon>Vertebrata</taxon>
        <taxon>Euteleostomi</taxon>
        <taxon>Mammalia</taxon>
        <taxon>Eutheria</taxon>
        <taxon>Laurasiatheria</taxon>
        <taxon>Artiodactyla</taxon>
        <taxon>Ruminantia</taxon>
        <taxon>Pecora</taxon>
        <taxon>Cervidae</taxon>
        <taxon>Odocoileinae</taxon>
        <taxon>Rangifer</taxon>
    </lineage>
</organism>
<dbReference type="EMBL" id="OX459962">
    <property type="protein sequence ID" value="CAI9166773.1"/>
    <property type="molecule type" value="Genomic_DNA"/>
</dbReference>